<sequence>MRLPVLAPGEIPAPEKYIPRKGVESRVPMNHTAFRIAERRYKGRKTPIDFSQVIDPRKGHELLEKMEYKVSKEYKWKDFGNRAFGAWSVKGMPGFIVIPEALNEQEQKELAKKCYTSYIEPPNLNSLDRIFSIPSKGLWKSMVENTPIYEYEKSENESSGYDTDVPYATQYKNDKRKKKETPVVDVENAIRRLRWIILGYPYNWYTKEYDFNSTFKAVPLELNLICKTLSEMLGFGPYEAEAGIVNFYQEKDTLMGHVDRSEKNMNAPLFSISLGQSAIFLIGGKTREDPVIPILLRSGDIAILSGESRWFYHGVPRIIENSLPEYFMDCCDCGNEENHSFDCWKLVSHYLKGTRLNINIRQVN</sequence>
<reference evidence="10" key="2">
    <citation type="journal article" date="2018" name="Nat. Microbiol.">
        <title>Leveraging single-cell genomics to expand the fungal tree of life.</title>
        <authorList>
            <person name="Ahrendt S.R."/>
            <person name="Quandt C.A."/>
            <person name="Ciobanu D."/>
            <person name="Clum A."/>
            <person name="Salamov A."/>
            <person name="Andreopoulos B."/>
            <person name="Cheng J.F."/>
            <person name="Woyke T."/>
            <person name="Pelin A."/>
            <person name="Henrissat B."/>
            <person name="Reynolds N.K."/>
            <person name="Benny G.L."/>
            <person name="Smith M.E."/>
            <person name="James T.Y."/>
            <person name="Grigoriev I.V."/>
        </authorList>
    </citation>
    <scope>NUCLEOTIDE SEQUENCE [LARGE SCALE GENOMIC DNA]</scope>
    <source>
        <strain evidence="10">CSF55</strain>
    </source>
</reference>
<dbReference type="GO" id="GO:0051213">
    <property type="term" value="F:dioxygenase activity"/>
    <property type="evidence" value="ECO:0007669"/>
    <property type="project" value="UniProtKB-KW"/>
</dbReference>
<dbReference type="OMA" id="WSTKSYD"/>
<reference evidence="7 9" key="1">
    <citation type="journal article" date="2013" name="Curr. Biol.">
        <title>Shared signatures of parasitism and phylogenomics unite Cryptomycota and microsporidia.</title>
        <authorList>
            <person name="James T.Y."/>
            <person name="Pelin A."/>
            <person name="Bonen L."/>
            <person name="Ahrendt S."/>
            <person name="Sain D."/>
            <person name="Corradi N."/>
            <person name="Stajich J.E."/>
        </authorList>
    </citation>
    <scope>NUCLEOTIDE SEQUENCE [LARGE SCALE GENOMIC DNA]</scope>
    <source>
        <strain evidence="7 9">CSF55</strain>
        <strain evidence="7 9">CSF55</strain>
    </source>
</reference>
<dbReference type="PANTHER" id="PTHR16557:SF2">
    <property type="entry name" value="NUCLEIC ACID DIOXYGENASE ALKBH1"/>
    <property type="match status" value="1"/>
</dbReference>
<gene>
    <name evidence="7" type="ORF">O9G_000964</name>
    <name evidence="8" type="ORF">ROZALSC1DRAFT_28308</name>
</gene>
<evidence type="ECO:0000313" key="10">
    <source>
        <dbReference type="Proteomes" id="UP000281549"/>
    </source>
</evidence>
<accession>A0A075ANE4</accession>
<evidence type="ECO:0000256" key="5">
    <source>
        <dbReference type="PIRSR" id="PIRSR604574-2"/>
    </source>
</evidence>
<dbReference type="SUPFAM" id="SSF51197">
    <property type="entry name" value="Clavaminate synthase-like"/>
    <property type="match status" value="1"/>
</dbReference>
<dbReference type="EMBL" id="KE561265">
    <property type="protein sequence ID" value="EPZ31319.1"/>
    <property type="molecule type" value="Genomic_DNA"/>
</dbReference>
<keyword evidence="2 7" id="KW-0223">Dioxygenase</keyword>
<evidence type="ECO:0000256" key="1">
    <source>
        <dbReference type="ARBA" id="ARBA00022723"/>
    </source>
</evidence>
<dbReference type="AlphaFoldDB" id="A0A075ANE4"/>
<dbReference type="GO" id="GO:0005634">
    <property type="term" value="C:nucleus"/>
    <property type="evidence" value="ECO:0007669"/>
    <property type="project" value="TreeGrafter"/>
</dbReference>
<dbReference type="PANTHER" id="PTHR16557">
    <property type="entry name" value="ALKYLATED DNA REPAIR PROTEIN ALKB-RELATED"/>
    <property type="match status" value="1"/>
</dbReference>
<evidence type="ECO:0000259" key="6">
    <source>
        <dbReference type="PROSITE" id="PS51471"/>
    </source>
</evidence>
<dbReference type="GO" id="GO:0005737">
    <property type="term" value="C:cytoplasm"/>
    <property type="evidence" value="ECO:0007669"/>
    <property type="project" value="TreeGrafter"/>
</dbReference>
<feature type="binding site" evidence="5">
    <location>
        <position position="313"/>
    </location>
    <ligand>
        <name>Fe cation</name>
        <dbReference type="ChEBI" id="CHEBI:24875"/>
        <note>catalytic</note>
    </ligand>
</feature>
<feature type="binding site" evidence="5">
    <location>
        <position position="259"/>
    </location>
    <ligand>
        <name>Fe cation</name>
        <dbReference type="ChEBI" id="CHEBI:24875"/>
        <note>catalytic</note>
    </ligand>
</feature>
<dbReference type="Pfam" id="PF13532">
    <property type="entry name" value="2OG-FeII_Oxy_2"/>
    <property type="match status" value="1"/>
</dbReference>
<reference evidence="8" key="3">
    <citation type="submission" date="2018-08" db="EMBL/GenBank/DDBJ databases">
        <title>Leveraging single-cell genomics to expand the Fungal Tree of Life.</title>
        <authorList>
            <consortium name="DOE Joint Genome Institute"/>
            <person name="Ahrendt S.R."/>
            <person name="Quandt C.A."/>
            <person name="Ciobanu D."/>
            <person name="Clum A."/>
            <person name="Salamov A."/>
            <person name="Andreopoulos B."/>
            <person name="Cheng J.-F."/>
            <person name="Woyke T."/>
            <person name="Pelin A."/>
            <person name="Henrissat B."/>
            <person name="Reynolds N."/>
            <person name="Benny G.L."/>
            <person name="Smith M.E."/>
            <person name="James T.Y."/>
            <person name="Grigoriev I.V."/>
        </authorList>
    </citation>
    <scope>NUCLEOTIDE SEQUENCE</scope>
    <source>
        <strain evidence="8">CSF55</strain>
    </source>
</reference>
<evidence type="ECO:0000313" key="7">
    <source>
        <dbReference type="EMBL" id="EPZ31319.1"/>
    </source>
</evidence>
<dbReference type="STRING" id="988480.A0A075ANE4"/>
<dbReference type="Gene3D" id="2.60.120.590">
    <property type="entry name" value="Alpha-ketoglutarate-dependent dioxygenase AlkB-like"/>
    <property type="match status" value="1"/>
</dbReference>
<keyword evidence="1 5" id="KW-0479">Metal-binding</keyword>
<dbReference type="GO" id="GO:0046872">
    <property type="term" value="F:metal ion binding"/>
    <property type="evidence" value="ECO:0007669"/>
    <property type="project" value="UniProtKB-KW"/>
</dbReference>
<dbReference type="PROSITE" id="PS51471">
    <property type="entry name" value="FE2OG_OXY"/>
    <property type="match status" value="1"/>
</dbReference>
<dbReference type="InterPro" id="IPR027450">
    <property type="entry name" value="AlkB-like"/>
</dbReference>
<keyword evidence="9" id="KW-1185">Reference proteome</keyword>
<dbReference type="EMBL" id="ML005100">
    <property type="protein sequence ID" value="RKP20191.1"/>
    <property type="molecule type" value="Genomic_DNA"/>
</dbReference>
<evidence type="ECO:0000313" key="9">
    <source>
        <dbReference type="Proteomes" id="UP000030755"/>
    </source>
</evidence>
<evidence type="ECO:0000313" key="8">
    <source>
        <dbReference type="EMBL" id="RKP20191.1"/>
    </source>
</evidence>
<feature type="domain" description="Fe2OG dioxygenase" evidence="6">
    <location>
        <begin position="239"/>
        <end position="364"/>
    </location>
</feature>
<evidence type="ECO:0000256" key="4">
    <source>
        <dbReference type="ARBA" id="ARBA00023004"/>
    </source>
</evidence>
<evidence type="ECO:0000256" key="3">
    <source>
        <dbReference type="ARBA" id="ARBA00023002"/>
    </source>
</evidence>
<evidence type="ECO:0000256" key="2">
    <source>
        <dbReference type="ARBA" id="ARBA00022964"/>
    </source>
</evidence>
<name>A0A075ANE4_ROZAC</name>
<keyword evidence="4 5" id="KW-0408">Iron</keyword>
<feature type="binding site" evidence="5">
    <location>
        <position position="257"/>
    </location>
    <ligand>
        <name>Fe cation</name>
        <dbReference type="ChEBI" id="CHEBI:24875"/>
        <note>catalytic</note>
    </ligand>
</feature>
<organism evidence="7 9">
    <name type="scientific">Rozella allomycis (strain CSF55)</name>
    <dbReference type="NCBI Taxonomy" id="988480"/>
    <lineage>
        <taxon>Eukaryota</taxon>
        <taxon>Fungi</taxon>
        <taxon>Fungi incertae sedis</taxon>
        <taxon>Cryptomycota</taxon>
        <taxon>Cryptomycota incertae sedis</taxon>
        <taxon>Rozella</taxon>
    </lineage>
</organism>
<dbReference type="Proteomes" id="UP000281549">
    <property type="component" value="Unassembled WGS sequence"/>
</dbReference>
<proteinExistence type="predicted"/>
<dbReference type="InterPro" id="IPR004574">
    <property type="entry name" value="Alkb"/>
</dbReference>
<dbReference type="Proteomes" id="UP000030755">
    <property type="component" value="Unassembled WGS sequence"/>
</dbReference>
<keyword evidence="3" id="KW-0560">Oxidoreductase</keyword>
<protein>
    <submittedName>
        <fullName evidence="7">Alpha-ketoglutarate-dependent dioxygenase AlkB-like domain-containing protein</fullName>
    </submittedName>
</protein>
<dbReference type="InterPro" id="IPR005123">
    <property type="entry name" value="Oxoglu/Fe-dep_dioxygenase_dom"/>
</dbReference>
<comment type="cofactor">
    <cofactor evidence="5">
        <name>Fe(2+)</name>
        <dbReference type="ChEBI" id="CHEBI:29033"/>
    </cofactor>
    <text evidence="5">Binds 1 Fe(2+) ion per subunit.</text>
</comment>
<dbReference type="HOGENOM" id="CLU_029471_2_1_1"/>
<dbReference type="OrthoDB" id="6614653at2759"/>
<dbReference type="InterPro" id="IPR037151">
    <property type="entry name" value="AlkB-like_sf"/>
</dbReference>